<dbReference type="Gene3D" id="3.30.300.210">
    <property type="entry name" value="Nutrient germinant receptor protein C, domain 3"/>
    <property type="match status" value="1"/>
</dbReference>
<protein>
    <recommendedName>
        <fullName evidence="1">Spore germination GerAC-like C-terminal domain-containing protein</fullName>
    </recommendedName>
</protein>
<evidence type="ECO:0000313" key="2">
    <source>
        <dbReference type="EMBL" id="QBP43207.1"/>
    </source>
</evidence>
<keyword evidence="2" id="KW-0614">Plasmid</keyword>
<reference evidence="2 3" key="1">
    <citation type="submission" date="2019-03" db="EMBL/GenBank/DDBJ databases">
        <title>Complete genome sequence of Paenisporosarcina antarctica CGMCC 1.6503T.</title>
        <authorList>
            <person name="Rong J.-C."/>
            <person name="Chi N.-Y."/>
            <person name="Zhang Q.-F."/>
        </authorList>
    </citation>
    <scope>NUCLEOTIDE SEQUENCE [LARGE SCALE GENOMIC DNA]</scope>
    <source>
        <strain evidence="2 3">CGMCC 1.6503</strain>
        <plasmid evidence="2 3">unnamed</plasmid>
    </source>
</reference>
<evidence type="ECO:0000259" key="1">
    <source>
        <dbReference type="Pfam" id="PF05504"/>
    </source>
</evidence>
<proteinExistence type="predicted"/>
<feature type="domain" description="Spore germination GerAC-like C-terminal" evidence="1">
    <location>
        <begin position="4"/>
        <end position="58"/>
    </location>
</feature>
<sequence>MYSIKGNVSKGKPEVDINIKIEGNVGEVLCEITLSEPETFDEVEKITEKEVEETVNQTET</sequence>
<gene>
    <name evidence="2" type="ORF">E2636_18525</name>
</gene>
<dbReference type="InterPro" id="IPR038501">
    <property type="entry name" value="Spore_GerAC_C_sf"/>
</dbReference>
<dbReference type="OrthoDB" id="9816067at2"/>
<organism evidence="2 3">
    <name type="scientific">Paenisporosarcina antarctica</name>
    <dbReference type="NCBI Taxonomy" id="417367"/>
    <lineage>
        <taxon>Bacteria</taxon>
        <taxon>Bacillati</taxon>
        <taxon>Bacillota</taxon>
        <taxon>Bacilli</taxon>
        <taxon>Bacillales</taxon>
        <taxon>Caryophanaceae</taxon>
        <taxon>Paenisporosarcina</taxon>
    </lineage>
</organism>
<dbReference type="InterPro" id="IPR046953">
    <property type="entry name" value="Spore_GerAC-like_C"/>
</dbReference>
<dbReference type="EMBL" id="CP038016">
    <property type="protein sequence ID" value="QBP43207.1"/>
    <property type="molecule type" value="Genomic_DNA"/>
</dbReference>
<dbReference type="AlphaFoldDB" id="A0A4P7A2V8"/>
<name>A0A4P7A2V8_9BACL</name>
<evidence type="ECO:0000313" key="3">
    <source>
        <dbReference type="Proteomes" id="UP000294292"/>
    </source>
</evidence>
<dbReference type="Proteomes" id="UP000294292">
    <property type="component" value="Plasmid unnamed"/>
</dbReference>
<accession>A0A4P7A2V8</accession>
<geneLocation type="plasmid" evidence="2">
    <name>unnamed</name>
</geneLocation>
<dbReference type="KEGG" id="panc:E2636_18525"/>
<keyword evidence="3" id="KW-1185">Reference proteome</keyword>
<dbReference type="Pfam" id="PF05504">
    <property type="entry name" value="Spore_GerAC"/>
    <property type="match status" value="1"/>
</dbReference>